<dbReference type="SUPFAM" id="SSF54427">
    <property type="entry name" value="NTF2-like"/>
    <property type="match status" value="1"/>
</dbReference>
<dbReference type="InterPro" id="IPR037401">
    <property type="entry name" value="SnoaL-like"/>
</dbReference>
<reference evidence="2 3" key="1">
    <citation type="submission" date="2019-09" db="EMBL/GenBank/DDBJ databases">
        <authorList>
            <person name="Chandra G."/>
            <person name="Truman W A."/>
        </authorList>
    </citation>
    <scope>NUCLEOTIDE SEQUENCE [LARGE SCALE GENOMIC DNA]</scope>
    <source>
        <strain evidence="2">PS833</strain>
    </source>
</reference>
<proteinExistence type="predicted"/>
<dbReference type="Proteomes" id="UP000409037">
    <property type="component" value="Unassembled WGS sequence"/>
</dbReference>
<dbReference type="Gene3D" id="3.10.450.50">
    <property type="match status" value="1"/>
</dbReference>
<sequence>MPVSFPYQNKKVKMMNQQLVDRLAIRETLENWVVWRDAGDWERFATVWHPQGRMMATWFQGTGEEFIHVTKEGWAKGVSILHFLGGSSIDLSECGTRAIAQTKMTISQRGKVEGHDCDVVCTGRFYDFMKKENGQWLVLLRQPIYEKDRVDPVIPGTRIEMQADILESFPEGYRHLAYIQHQIGYKVKKDMPGIRGPVVEALYQRGQQWLARGVLE</sequence>
<name>A0A5E7VB76_PSEFL</name>
<evidence type="ECO:0000259" key="1">
    <source>
        <dbReference type="Pfam" id="PF13577"/>
    </source>
</evidence>
<dbReference type="EMBL" id="CABVHU010000017">
    <property type="protein sequence ID" value="VVO36310.1"/>
    <property type="molecule type" value="Genomic_DNA"/>
</dbReference>
<dbReference type="Pfam" id="PF13577">
    <property type="entry name" value="SnoaL_4"/>
    <property type="match status" value="1"/>
</dbReference>
<dbReference type="InterPro" id="IPR032710">
    <property type="entry name" value="NTF2-like_dom_sf"/>
</dbReference>
<organism evidence="2 3">
    <name type="scientific">Pseudomonas fluorescens</name>
    <dbReference type="NCBI Taxonomy" id="294"/>
    <lineage>
        <taxon>Bacteria</taxon>
        <taxon>Pseudomonadati</taxon>
        <taxon>Pseudomonadota</taxon>
        <taxon>Gammaproteobacteria</taxon>
        <taxon>Pseudomonadales</taxon>
        <taxon>Pseudomonadaceae</taxon>
        <taxon>Pseudomonas</taxon>
    </lineage>
</organism>
<accession>A0A5E7VB76</accession>
<dbReference type="AlphaFoldDB" id="A0A5E7VB76"/>
<gene>
    <name evidence="2" type="ORF">PS833_05409</name>
</gene>
<evidence type="ECO:0000313" key="3">
    <source>
        <dbReference type="Proteomes" id="UP000409037"/>
    </source>
</evidence>
<feature type="domain" description="SnoaL-like" evidence="1">
    <location>
        <begin position="18"/>
        <end position="139"/>
    </location>
</feature>
<protein>
    <recommendedName>
        <fullName evidence="1">SnoaL-like domain-containing protein</fullName>
    </recommendedName>
</protein>
<evidence type="ECO:0000313" key="2">
    <source>
        <dbReference type="EMBL" id="VVO36310.1"/>
    </source>
</evidence>